<dbReference type="PANTHER" id="PTHR11516:SF60">
    <property type="entry name" value="PYRUVATE DEHYDROGENASE E1 COMPONENT SUBUNIT ALPHA"/>
    <property type="match status" value="1"/>
</dbReference>
<dbReference type="InterPro" id="IPR029061">
    <property type="entry name" value="THDP-binding"/>
</dbReference>
<evidence type="ECO:0000259" key="4">
    <source>
        <dbReference type="Pfam" id="PF00676"/>
    </source>
</evidence>
<evidence type="ECO:0000313" key="6">
    <source>
        <dbReference type="Proteomes" id="UP000635245"/>
    </source>
</evidence>
<keyword evidence="3" id="KW-0786">Thiamine pyrophosphate</keyword>
<keyword evidence="2" id="KW-0560">Oxidoreductase</keyword>
<comment type="cofactor">
    <cofactor evidence="1">
        <name>thiamine diphosphate</name>
        <dbReference type="ChEBI" id="CHEBI:58937"/>
    </cofactor>
</comment>
<dbReference type="Proteomes" id="UP000635245">
    <property type="component" value="Unassembled WGS sequence"/>
</dbReference>
<dbReference type="InterPro" id="IPR050642">
    <property type="entry name" value="PDH_E1_Alpha_Subunit"/>
</dbReference>
<organism evidence="5 6">
    <name type="scientific">Prauserella cavernicola</name>
    <dbReference type="NCBI Taxonomy" id="2800127"/>
    <lineage>
        <taxon>Bacteria</taxon>
        <taxon>Bacillati</taxon>
        <taxon>Actinomycetota</taxon>
        <taxon>Actinomycetes</taxon>
        <taxon>Pseudonocardiales</taxon>
        <taxon>Pseudonocardiaceae</taxon>
        <taxon>Prauserella</taxon>
    </lineage>
</organism>
<sequence>MTEDRLEADLAAMWRIRAFEEKLQALHKSGELIGSVHLCIGQEAAPVGACTELVDGDALFATYRGHGWALAKGTPTRELFAELLGRATGVNGGRGGSAYFSAPEYGFYGENSIVGAGASHAVGAALAGKHDGSGRIAMAVFGDGAMNQGAVGEAMNFAAAFDLPVLFVCENNRYSELTPINDMVRNDQLTERATALGIPATRIDGNDPARVRSTVAGYAAEARNGGGPAFVELITQRLVGHYIGDVQQYRTRAELEADGLVEPLAVATSALAGSGVDTDAIEGRARAEIEAAAEQALADPFADPDTAKEHLYA</sequence>
<feature type="domain" description="Dehydrogenase E1 component" evidence="4">
    <location>
        <begin position="13"/>
        <end position="302"/>
    </location>
</feature>
<dbReference type="EMBL" id="JAENJH010000001">
    <property type="protein sequence ID" value="MBK1783939.1"/>
    <property type="molecule type" value="Genomic_DNA"/>
</dbReference>
<dbReference type="GO" id="GO:0004739">
    <property type="term" value="F:pyruvate dehydrogenase (acetyl-transferring) activity"/>
    <property type="evidence" value="ECO:0007669"/>
    <property type="project" value="TreeGrafter"/>
</dbReference>
<dbReference type="PANTHER" id="PTHR11516">
    <property type="entry name" value="PYRUVATE DEHYDROGENASE E1 COMPONENT, ALPHA SUBUNIT BACTERIAL AND ORGANELLAR"/>
    <property type="match status" value="1"/>
</dbReference>
<dbReference type="AlphaFoldDB" id="A0A934V3P8"/>
<dbReference type="Pfam" id="PF00676">
    <property type="entry name" value="E1_dh"/>
    <property type="match status" value="1"/>
</dbReference>
<dbReference type="GO" id="GO:0000287">
    <property type="term" value="F:magnesium ion binding"/>
    <property type="evidence" value="ECO:0007669"/>
    <property type="project" value="UniProtKB-ARBA"/>
</dbReference>
<keyword evidence="6" id="KW-1185">Reference proteome</keyword>
<name>A0A934V3P8_9PSEU</name>
<proteinExistence type="predicted"/>
<dbReference type="RefSeq" id="WP_200315606.1">
    <property type="nucleotide sequence ID" value="NZ_JAENJH010000001.1"/>
</dbReference>
<accession>A0A934V3P8</accession>
<dbReference type="CDD" id="cd02000">
    <property type="entry name" value="TPP_E1_PDC_ADC_BCADC"/>
    <property type="match status" value="1"/>
</dbReference>
<evidence type="ECO:0000256" key="2">
    <source>
        <dbReference type="ARBA" id="ARBA00023002"/>
    </source>
</evidence>
<dbReference type="SUPFAM" id="SSF52518">
    <property type="entry name" value="Thiamin diphosphate-binding fold (THDP-binding)"/>
    <property type="match status" value="1"/>
</dbReference>
<dbReference type="GO" id="GO:0006086">
    <property type="term" value="P:pyruvate decarboxylation to acetyl-CoA"/>
    <property type="evidence" value="ECO:0007669"/>
    <property type="project" value="TreeGrafter"/>
</dbReference>
<reference evidence="5" key="1">
    <citation type="submission" date="2020-12" db="EMBL/GenBank/DDBJ databases">
        <title>Prauserella sp. ASG 168, a novel actinomycete isolated from cave rock.</title>
        <authorList>
            <person name="Suriyachadkun C."/>
        </authorList>
    </citation>
    <scope>NUCLEOTIDE SEQUENCE</scope>
    <source>
        <strain evidence="5">ASG 168</strain>
    </source>
</reference>
<evidence type="ECO:0000313" key="5">
    <source>
        <dbReference type="EMBL" id="MBK1783939.1"/>
    </source>
</evidence>
<dbReference type="InterPro" id="IPR001017">
    <property type="entry name" value="DH_E1"/>
</dbReference>
<evidence type="ECO:0000256" key="3">
    <source>
        <dbReference type="ARBA" id="ARBA00023052"/>
    </source>
</evidence>
<comment type="caution">
    <text evidence="5">The sequence shown here is derived from an EMBL/GenBank/DDBJ whole genome shotgun (WGS) entry which is preliminary data.</text>
</comment>
<protein>
    <submittedName>
        <fullName evidence="5">Thiamine pyrophosphate-dependent dehydrogenase E1 component subunit alpha</fullName>
    </submittedName>
</protein>
<evidence type="ECO:0000256" key="1">
    <source>
        <dbReference type="ARBA" id="ARBA00001964"/>
    </source>
</evidence>
<dbReference type="Gene3D" id="3.40.50.970">
    <property type="match status" value="1"/>
</dbReference>
<gene>
    <name evidence="5" type="ORF">JHE00_06310</name>
</gene>